<organism evidence="1 2">
    <name type="scientific">Actinocorallia libanotica</name>
    <dbReference type="NCBI Taxonomy" id="46162"/>
    <lineage>
        <taxon>Bacteria</taxon>
        <taxon>Bacillati</taxon>
        <taxon>Actinomycetota</taxon>
        <taxon>Actinomycetes</taxon>
        <taxon>Streptosporangiales</taxon>
        <taxon>Thermomonosporaceae</taxon>
        <taxon>Actinocorallia</taxon>
    </lineage>
</organism>
<dbReference type="Proteomes" id="UP001500665">
    <property type="component" value="Unassembled WGS sequence"/>
</dbReference>
<evidence type="ECO:0000313" key="1">
    <source>
        <dbReference type="EMBL" id="GAA0950561.1"/>
    </source>
</evidence>
<accession>A0ABN1R1H6</accession>
<gene>
    <name evidence="1" type="ORF">GCM10009550_29170</name>
</gene>
<comment type="caution">
    <text evidence="1">The sequence shown here is derived from an EMBL/GenBank/DDBJ whole genome shotgun (WGS) entry which is preliminary data.</text>
</comment>
<protein>
    <submittedName>
        <fullName evidence="1">Uncharacterized protein</fullName>
    </submittedName>
</protein>
<evidence type="ECO:0000313" key="2">
    <source>
        <dbReference type="Proteomes" id="UP001500665"/>
    </source>
</evidence>
<proteinExistence type="predicted"/>
<reference evidence="1 2" key="1">
    <citation type="journal article" date="2019" name="Int. J. Syst. Evol. Microbiol.">
        <title>The Global Catalogue of Microorganisms (GCM) 10K type strain sequencing project: providing services to taxonomists for standard genome sequencing and annotation.</title>
        <authorList>
            <consortium name="The Broad Institute Genomics Platform"/>
            <consortium name="The Broad Institute Genome Sequencing Center for Infectious Disease"/>
            <person name="Wu L."/>
            <person name="Ma J."/>
        </authorList>
    </citation>
    <scope>NUCLEOTIDE SEQUENCE [LARGE SCALE GENOMIC DNA]</scope>
    <source>
        <strain evidence="1 2">JCM 10696</strain>
    </source>
</reference>
<dbReference type="RefSeq" id="WP_344240902.1">
    <property type="nucleotide sequence ID" value="NZ_BAAAHH010000010.1"/>
</dbReference>
<dbReference type="EMBL" id="BAAAHH010000010">
    <property type="protein sequence ID" value="GAA0950561.1"/>
    <property type="molecule type" value="Genomic_DNA"/>
</dbReference>
<name>A0ABN1R1H6_9ACTN</name>
<keyword evidence="2" id="KW-1185">Reference proteome</keyword>
<sequence length="162" mass="17273">MADHGFAFDPGAARQALALLRPEEPELSPLPTQPEDQAYLAGRLVAAVELAAGSGGRCRDWSLFDEGYRSVLPEEQRSTVALKRLMRTVRELTALPGVAARGAATGLLASTSVLFAEILLADDRTELGSALEQLEEARALFGQTLTQLDGLTVLLRDSLSPG</sequence>